<dbReference type="Pfam" id="PF01485">
    <property type="entry name" value="IBR"/>
    <property type="match status" value="1"/>
</dbReference>
<dbReference type="SUPFAM" id="SSF57850">
    <property type="entry name" value="RING/U-box"/>
    <property type="match status" value="3"/>
</dbReference>
<dbReference type="PANTHER" id="PTHR22770">
    <property type="entry name" value="UBIQUITIN CONJUGATING ENZYME 7 INTERACTING PROTEIN-RELATED"/>
    <property type="match status" value="1"/>
</dbReference>
<keyword evidence="2" id="KW-0479">Metal-binding</keyword>
<name>A0ABR2JN34_9EUKA</name>
<dbReference type="InterPro" id="IPR051628">
    <property type="entry name" value="LUBAC_E3_Ligases"/>
</dbReference>
<keyword evidence="4" id="KW-0833">Ubl conjugation pathway</keyword>
<dbReference type="Pfam" id="PF22191">
    <property type="entry name" value="IBR_1"/>
    <property type="match status" value="1"/>
</dbReference>
<proteinExistence type="predicted"/>
<dbReference type="Gene3D" id="1.20.120.1750">
    <property type="match status" value="1"/>
</dbReference>
<feature type="domain" description="IBR" evidence="6">
    <location>
        <begin position="150"/>
        <end position="212"/>
    </location>
</feature>
<dbReference type="InterPro" id="IPR013083">
    <property type="entry name" value="Znf_RING/FYVE/PHD"/>
</dbReference>
<keyword evidence="8" id="KW-1185">Reference proteome</keyword>
<evidence type="ECO:0000256" key="2">
    <source>
        <dbReference type="ARBA" id="ARBA00022723"/>
    </source>
</evidence>
<dbReference type="Gene3D" id="3.30.40.10">
    <property type="entry name" value="Zinc/RING finger domain, C3HC4 (zinc finger)"/>
    <property type="match status" value="1"/>
</dbReference>
<evidence type="ECO:0000256" key="3">
    <source>
        <dbReference type="ARBA" id="ARBA00022771"/>
    </source>
</evidence>
<evidence type="ECO:0000313" key="7">
    <source>
        <dbReference type="EMBL" id="KAK8878575.1"/>
    </source>
</evidence>
<evidence type="ECO:0000256" key="5">
    <source>
        <dbReference type="ARBA" id="ARBA00022833"/>
    </source>
</evidence>
<evidence type="ECO:0000256" key="1">
    <source>
        <dbReference type="ARBA" id="ARBA00004906"/>
    </source>
</evidence>
<feature type="domain" description="IBR" evidence="6">
    <location>
        <begin position="81"/>
        <end position="142"/>
    </location>
</feature>
<dbReference type="Proteomes" id="UP001470230">
    <property type="component" value="Unassembled WGS sequence"/>
</dbReference>
<comment type="caution">
    <text evidence="7">The sequence shown here is derived from an EMBL/GenBank/DDBJ whole genome shotgun (WGS) entry which is preliminary data.</text>
</comment>
<evidence type="ECO:0000256" key="4">
    <source>
        <dbReference type="ARBA" id="ARBA00022786"/>
    </source>
</evidence>
<gene>
    <name evidence="7" type="ORF">M9Y10_005355</name>
</gene>
<keyword evidence="5" id="KW-0862">Zinc</keyword>
<dbReference type="SMART" id="SM00647">
    <property type="entry name" value="IBR"/>
    <property type="match status" value="2"/>
</dbReference>
<accession>A0ABR2JN34</accession>
<dbReference type="EMBL" id="JAPFFF010000011">
    <property type="protein sequence ID" value="KAK8878575.1"/>
    <property type="molecule type" value="Genomic_DNA"/>
</dbReference>
<protein>
    <recommendedName>
        <fullName evidence="6">IBR domain-containing protein</fullName>
    </recommendedName>
</protein>
<dbReference type="PANTHER" id="PTHR22770:SF47">
    <property type="entry name" value="E3 UBIQUITIN-PROTEIN LIGASE RNF216"/>
    <property type="match status" value="1"/>
</dbReference>
<comment type="pathway">
    <text evidence="1">Protein modification; protein ubiquitination.</text>
</comment>
<organism evidence="7 8">
    <name type="scientific">Tritrichomonas musculus</name>
    <dbReference type="NCBI Taxonomy" id="1915356"/>
    <lineage>
        <taxon>Eukaryota</taxon>
        <taxon>Metamonada</taxon>
        <taxon>Parabasalia</taxon>
        <taxon>Tritrichomonadida</taxon>
        <taxon>Tritrichomonadidae</taxon>
        <taxon>Tritrichomonas</taxon>
    </lineage>
</organism>
<evidence type="ECO:0000259" key="6">
    <source>
        <dbReference type="SMART" id="SM00647"/>
    </source>
</evidence>
<sequence>MEAELNNQKEEIECPICLNTYLIEDMSKCSNGHHICHDCIISQIEVGIERQELRDRCPIEGCNCKYSVSELDKFLPKEDIEKFDEIEAYLAVTISNIPDLRKCFTCGYVGFCEDENCPMICPKCNDKTCKKCKKKYHANRTCQEADINPWRFVEVMMSESVIRICPKCNLQVIKNGGCNHMTCTRCKAEFCYLCGQDITGNAGSHFGEAPKCKQSMDDENLYFETQIKNAREEGIQKYEIPL</sequence>
<dbReference type="CDD" id="cd20336">
    <property type="entry name" value="Rcat_RBR"/>
    <property type="match status" value="1"/>
</dbReference>
<evidence type="ECO:0000313" key="8">
    <source>
        <dbReference type="Proteomes" id="UP001470230"/>
    </source>
</evidence>
<dbReference type="InterPro" id="IPR002867">
    <property type="entry name" value="IBR_dom"/>
</dbReference>
<keyword evidence="3" id="KW-0863">Zinc-finger</keyword>
<reference evidence="7 8" key="1">
    <citation type="submission" date="2024-04" db="EMBL/GenBank/DDBJ databases">
        <title>Tritrichomonas musculus Genome.</title>
        <authorList>
            <person name="Alves-Ferreira E."/>
            <person name="Grigg M."/>
            <person name="Lorenzi H."/>
            <person name="Galac M."/>
        </authorList>
    </citation>
    <scope>NUCLEOTIDE SEQUENCE [LARGE SCALE GENOMIC DNA]</scope>
    <source>
        <strain evidence="7 8">EAF2021</strain>
    </source>
</reference>